<evidence type="ECO:0000256" key="1">
    <source>
        <dbReference type="ARBA" id="ARBA00006194"/>
    </source>
</evidence>
<dbReference type="GO" id="GO:0005840">
    <property type="term" value="C:ribosome"/>
    <property type="evidence" value="ECO:0007669"/>
    <property type="project" value="UniProtKB-KW"/>
</dbReference>
<dbReference type="GO" id="GO:0003735">
    <property type="term" value="F:structural constituent of ribosome"/>
    <property type="evidence" value="ECO:0007669"/>
    <property type="project" value="InterPro"/>
</dbReference>
<dbReference type="PROSITE" id="PS00054">
    <property type="entry name" value="RIBOSOMAL_S11"/>
    <property type="match status" value="1"/>
</dbReference>
<dbReference type="InterPro" id="IPR018102">
    <property type="entry name" value="Ribosomal_uS11_CS"/>
</dbReference>
<keyword evidence="10" id="KW-1185">Reference proteome</keyword>
<dbReference type="NCBIfam" id="NF003698">
    <property type="entry name" value="PRK05309.1"/>
    <property type="match status" value="1"/>
</dbReference>
<sequence length="131" mass="13880">MADIKKKVVKRKKEKRVVGEGKAYVFSSFNNTLVTITDAQGDTVCWGSSGSSGFKGSKKGTPFAAQVAAQKAAEKAIAMGMSRVNVFVKGAGSGREIAVRALQSAGLNVSSIKDVTPIPHNGCRPRKIRRV</sequence>
<dbReference type="AlphaFoldDB" id="A0A398D180"/>
<dbReference type="Gene3D" id="3.30.420.80">
    <property type="entry name" value="Ribosomal protein S11"/>
    <property type="match status" value="1"/>
</dbReference>
<evidence type="ECO:0000256" key="6">
    <source>
        <dbReference type="ARBA" id="ARBA00035160"/>
    </source>
</evidence>
<comment type="subunit">
    <text evidence="7">Part of the 30S ribosomal subunit. Interacts with proteins S7 and S18. Binds to IF-3.</text>
</comment>
<keyword evidence="4 7" id="KW-0689">Ribosomal protein</keyword>
<dbReference type="Pfam" id="PF00411">
    <property type="entry name" value="Ribosomal_S11"/>
    <property type="match status" value="1"/>
</dbReference>
<protein>
    <recommendedName>
        <fullName evidence="6 7">Small ribosomal subunit protein uS11</fullName>
    </recommendedName>
</protein>
<dbReference type="PANTHER" id="PTHR11759">
    <property type="entry name" value="40S RIBOSOMAL PROTEIN S14/30S RIBOSOMAL PROTEIN S11"/>
    <property type="match status" value="1"/>
</dbReference>
<dbReference type="Proteomes" id="UP000266260">
    <property type="component" value="Unassembled WGS sequence"/>
</dbReference>
<evidence type="ECO:0000256" key="2">
    <source>
        <dbReference type="ARBA" id="ARBA00022730"/>
    </source>
</evidence>
<evidence type="ECO:0000256" key="8">
    <source>
        <dbReference type="RuleBase" id="RU003629"/>
    </source>
</evidence>
<name>A0A398D180_9BACT</name>
<gene>
    <name evidence="7" type="primary">rpsK</name>
    <name evidence="9" type="ORF">SMC6_04500</name>
</gene>
<organism evidence="9 10">
    <name type="scientific">Candidatus Cryosericum odellii</name>
    <dbReference type="NCBI Taxonomy" id="2290917"/>
    <lineage>
        <taxon>Bacteria</taxon>
        <taxon>Pseudomonadati</taxon>
        <taxon>Caldisericota/Cryosericota group</taxon>
        <taxon>Candidatus Cryosericota</taxon>
        <taxon>Candidatus Cryosericia</taxon>
        <taxon>Candidatus Cryosericales</taxon>
        <taxon>Candidatus Cryosericaceae</taxon>
        <taxon>Candidatus Cryosericum</taxon>
    </lineage>
</organism>
<keyword evidence="3 7" id="KW-0694">RNA-binding</keyword>
<dbReference type="RefSeq" id="WP_119085809.1">
    <property type="nucleotide sequence ID" value="NZ_QXIT01000081.1"/>
</dbReference>
<evidence type="ECO:0000313" key="9">
    <source>
        <dbReference type="EMBL" id="RIE08270.1"/>
    </source>
</evidence>
<comment type="function">
    <text evidence="7">Located on the platform of the 30S subunit, it bridges several disparate RNA helices of the 16S rRNA. Forms part of the Shine-Dalgarno cleft in the 70S ribosome.</text>
</comment>
<accession>A0A398D180</accession>
<dbReference type="InterPro" id="IPR019981">
    <property type="entry name" value="Ribosomal_uS11_bac-type"/>
</dbReference>
<dbReference type="InterPro" id="IPR036967">
    <property type="entry name" value="Ribosomal_uS11_sf"/>
</dbReference>
<evidence type="ECO:0000256" key="4">
    <source>
        <dbReference type="ARBA" id="ARBA00022980"/>
    </source>
</evidence>
<keyword evidence="2 7" id="KW-0699">rRNA-binding</keyword>
<proteinExistence type="inferred from homology"/>
<dbReference type="FunFam" id="3.30.420.80:FF:000010">
    <property type="entry name" value="30S ribosomal protein S11"/>
    <property type="match status" value="1"/>
</dbReference>
<dbReference type="SUPFAM" id="SSF53137">
    <property type="entry name" value="Translational machinery components"/>
    <property type="match status" value="1"/>
</dbReference>
<comment type="similarity">
    <text evidence="1 7 8">Belongs to the universal ribosomal protein uS11 family.</text>
</comment>
<comment type="caution">
    <text evidence="9">The sequence shown here is derived from an EMBL/GenBank/DDBJ whole genome shotgun (WGS) entry which is preliminary data.</text>
</comment>
<keyword evidence="5 7" id="KW-0687">Ribonucleoprotein</keyword>
<dbReference type="InterPro" id="IPR001971">
    <property type="entry name" value="Ribosomal_uS11"/>
</dbReference>
<evidence type="ECO:0000256" key="3">
    <source>
        <dbReference type="ARBA" id="ARBA00022884"/>
    </source>
</evidence>
<dbReference type="GO" id="GO:0006412">
    <property type="term" value="P:translation"/>
    <property type="evidence" value="ECO:0007669"/>
    <property type="project" value="UniProtKB-UniRule"/>
</dbReference>
<dbReference type="PIRSF" id="PIRSF002131">
    <property type="entry name" value="Ribosomal_S11"/>
    <property type="match status" value="1"/>
</dbReference>
<dbReference type="NCBIfam" id="TIGR03632">
    <property type="entry name" value="uS11_bact"/>
    <property type="match status" value="1"/>
</dbReference>
<dbReference type="EMBL" id="QXIT01000081">
    <property type="protein sequence ID" value="RIE08270.1"/>
    <property type="molecule type" value="Genomic_DNA"/>
</dbReference>
<dbReference type="GO" id="GO:0019843">
    <property type="term" value="F:rRNA binding"/>
    <property type="evidence" value="ECO:0007669"/>
    <property type="project" value="UniProtKB-UniRule"/>
</dbReference>
<evidence type="ECO:0000256" key="7">
    <source>
        <dbReference type="HAMAP-Rule" id="MF_01310"/>
    </source>
</evidence>
<evidence type="ECO:0000256" key="5">
    <source>
        <dbReference type="ARBA" id="ARBA00023274"/>
    </source>
</evidence>
<reference evidence="9 10" key="1">
    <citation type="submission" date="2018-09" db="EMBL/GenBank/DDBJ databases">
        <title>Discovery and Ecogenomic Context for Candidatus Cryosericales, a Global Caldiserica Order Active in Thawing Permafrost.</title>
        <authorList>
            <person name="Martinez M.A."/>
            <person name="Woodcroft B.J."/>
            <person name="Ignacio Espinoza J.C."/>
            <person name="Zayed A."/>
            <person name="Singleton C.M."/>
            <person name="Boyd J."/>
            <person name="Li Y.-F."/>
            <person name="Purvine S."/>
            <person name="Maughan H."/>
            <person name="Hodgkins S.B."/>
            <person name="Anderson D."/>
            <person name="Sederholm M."/>
            <person name="Temperton B."/>
            <person name="Saleska S.R."/>
            <person name="Tyson G.W."/>
            <person name="Rich V.I."/>
        </authorList>
    </citation>
    <scope>NUCLEOTIDE SEQUENCE [LARGE SCALE GENOMIC DNA]</scope>
    <source>
        <strain evidence="9 10">SMC6</strain>
    </source>
</reference>
<evidence type="ECO:0000313" key="10">
    <source>
        <dbReference type="Proteomes" id="UP000266260"/>
    </source>
</evidence>
<dbReference type="GO" id="GO:1990904">
    <property type="term" value="C:ribonucleoprotein complex"/>
    <property type="evidence" value="ECO:0007669"/>
    <property type="project" value="UniProtKB-KW"/>
</dbReference>
<dbReference type="HAMAP" id="MF_01310">
    <property type="entry name" value="Ribosomal_uS11"/>
    <property type="match status" value="1"/>
</dbReference>